<dbReference type="AlphaFoldDB" id="A0A5B7FZG3"/>
<comment type="caution">
    <text evidence="2">The sequence shown here is derived from an EMBL/GenBank/DDBJ whole genome shotgun (WGS) entry which is preliminary data.</text>
</comment>
<sequence>MPHPPKKTAVMRCFHCCPMIFETSGNHVKTGERGASPPARSSSPSAVSDGEGPRDHHLG</sequence>
<gene>
    <name evidence="2" type="ORF">E2C01_043402</name>
</gene>
<accession>A0A5B7FZG3</accession>
<proteinExistence type="predicted"/>
<organism evidence="2 3">
    <name type="scientific">Portunus trituberculatus</name>
    <name type="common">Swimming crab</name>
    <name type="synonym">Neptunus trituberculatus</name>
    <dbReference type="NCBI Taxonomy" id="210409"/>
    <lineage>
        <taxon>Eukaryota</taxon>
        <taxon>Metazoa</taxon>
        <taxon>Ecdysozoa</taxon>
        <taxon>Arthropoda</taxon>
        <taxon>Crustacea</taxon>
        <taxon>Multicrustacea</taxon>
        <taxon>Malacostraca</taxon>
        <taxon>Eumalacostraca</taxon>
        <taxon>Eucarida</taxon>
        <taxon>Decapoda</taxon>
        <taxon>Pleocyemata</taxon>
        <taxon>Brachyura</taxon>
        <taxon>Eubrachyura</taxon>
        <taxon>Portunoidea</taxon>
        <taxon>Portunidae</taxon>
        <taxon>Portuninae</taxon>
        <taxon>Portunus</taxon>
    </lineage>
</organism>
<evidence type="ECO:0000313" key="2">
    <source>
        <dbReference type="EMBL" id="MPC49594.1"/>
    </source>
</evidence>
<dbReference type="EMBL" id="VSRR010008974">
    <property type="protein sequence ID" value="MPC49594.1"/>
    <property type="molecule type" value="Genomic_DNA"/>
</dbReference>
<feature type="compositionally biased region" description="Low complexity" evidence="1">
    <location>
        <begin position="35"/>
        <end position="48"/>
    </location>
</feature>
<protein>
    <submittedName>
        <fullName evidence="2">Uncharacterized protein</fullName>
    </submittedName>
</protein>
<dbReference type="Proteomes" id="UP000324222">
    <property type="component" value="Unassembled WGS sequence"/>
</dbReference>
<feature type="region of interest" description="Disordered" evidence="1">
    <location>
        <begin position="25"/>
        <end position="59"/>
    </location>
</feature>
<reference evidence="2 3" key="1">
    <citation type="submission" date="2019-05" db="EMBL/GenBank/DDBJ databases">
        <title>Another draft genome of Portunus trituberculatus and its Hox gene families provides insights of decapod evolution.</title>
        <authorList>
            <person name="Jeong J.-H."/>
            <person name="Song I."/>
            <person name="Kim S."/>
            <person name="Choi T."/>
            <person name="Kim D."/>
            <person name="Ryu S."/>
            <person name="Kim W."/>
        </authorList>
    </citation>
    <scope>NUCLEOTIDE SEQUENCE [LARGE SCALE GENOMIC DNA]</scope>
    <source>
        <tissue evidence="2">Muscle</tissue>
    </source>
</reference>
<evidence type="ECO:0000313" key="3">
    <source>
        <dbReference type="Proteomes" id="UP000324222"/>
    </source>
</evidence>
<name>A0A5B7FZG3_PORTR</name>
<keyword evidence="3" id="KW-1185">Reference proteome</keyword>
<evidence type="ECO:0000256" key="1">
    <source>
        <dbReference type="SAM" id="MobiDB-lite"/>
    </source>
</evidence>